<evidence type="ECO:0000256" key="1">
    <source>
        <dbReference type="SAM" id="Phobius"/>
    </source>
</evidence>
<evidence type="ECO:0000259" key="4">
    <source>
        <dbReference type="Pfam" id="PF07495"/>
    </source>
</evidence>
<keyword evidence="1" id="KW-0472">Membrane</keyword>
<dbReference type="PANTHER" id="PTHR34220:SF7">
    <property type="entry name" value="SENSOR HISTIDINE KINASE YPDA"/>
    <property type="match status" value="1"/>
</dbReference>
<comment type="caution">
    <text evidence="5">The sequence shown here is derived from an EMBL/GenBank/DDBJ whole genome shotgun (WGS) entry which is preliminary data.</text>
</comment>
<sequence>MKQFLILLLLLMCNVGHAQLPNITFEHISDAEGLPSRTVERAIEDKDGFMWFGTRKTLTRYDGYTFQNIGNKWVFGVATNGKGDIYYSSAAEKLLRVDPRSMKEHVIAGFEEGGGYNTFTDSFGDVWFSDRKQVNRYCPSEKKIYVYPLKQTSFIYHKGGFVEDKQRNVWVLGMEVGLFQFDRKANKLICKMGLDCPVSGEKYQYQMHGGIIDTDQKLWIAMAFNGLMKYDIRTGKVKIYKHGKFRLLSVCEGTDELGKTILWIGAAEGLGIFRPDTEQFSFFEGLGPRPFEVHDLKLGSKSNILWVCTSEGILKYDPKNQFIKASRIQGQMPANAMLQDRSDPSGQTFWIAVAYQGLYKFNIKTNRHTFFPFPQYRNTSETRWLIQDKYNKIWVGCNQWETWQDGKSDPSDNRFEGVFHFDPVSGHYDALPFDIHHTFFSVPFYSLGMIDSKGRFWITNHYEGIHIIDAKSNIEVKLWSDGAQSNLLAGGNWIMHIFEDSRSQIWLATYQGIFLFDESARSFRRVNDKYGFMQITEGPDGNIWAVGWSGVVSLDSSGRTLKSWSGKDGLYDLECRQVVVDSSNRVWVGTFDGLHVLDEKRNHFRRFTVNDGLLSNNTMVSVLLAGDDKLLVGNLGGWNILDLKRLDKTGGSGNIRLTNVRVNNRESIADWSKPVALKSHENAVSFSFSALNFRKANDNNYSYYLEGFEKKWIDAAHAHQAFYTNLTPGQYTFHARLTGVASGSELSIPFTITPAFYQTIWFRVLSLLLVAGVVGVIYRSQLSYQKMKARLALEELEIQQKEIEHKAELVAYQLKLSEMEMSSLRSQMNPHFIFNCLNSIQFFTAQNDGERASEYLGKFSRLIRLVLENSKSDQVTLDNELETLRLYVEMESMRFSGKFQFEMHVDQHIETHAIQIPPLLLQPFVENAIWHGLMHKEAGGTVALFLNQPHDHLLRVIIQDDGIGRQKASEYKSKSATKNKSYGMKITADRIKMISQPLQVRTSVEVIDIKDRSGNALGTRVILNIPV</sequence>
<dbReference type="InterPro" id="IPR013783">
    <property type="entry name" value="Ig-like_fold"/>
</dbReference>
<dbReference type="InterPro" id="IPR010559">
    <property type="entry name" value="Sig_transdc_His_kin_internal"/>
</dbReference>
<keyword evidence="6" id="KW-1185">Reference proteome</keyword>
<feature type="domain" description="Signal transduction histidine kinase internal region" evidence="3">
    <location>
        <begin position="819"/>
        <end position="898"/>
    </location>
</feature>
<evidence type="ECO:0000256" key="2">
    <source>
        <dbReference type="SAM" id="SignalP"/>
    </source>
</evidence>
<dbReference type="SUPFAM" id="SSF63829">
    <property type="entry name" value="Calcium-dependent phosphotriesterase"/>
    <property type="match status" value="2"/>
</dbReference>
<dbReference type="Gene3D" id="2.60.40.10">
    <property type="entry name" value="Immunoglobulins"/>
    <property type="match status" value="1"/>
</dbReference>
<keyword evidence="5" id="KW-0418">Kinase</keyword>
<dbReference type="InterPro" id="IPR015943">
    <property type="entry name" value="WD40/YVTN_repeat-like_dom_sf"/>
</dbReference>
<name>A0ABU1QYA0_9BACT</name>
<dbReference type="Pfam" id="PF06580">
    <property type="entry name" value="His_kinase"/>
    <property type="match status" value="1"/>
</dbReference>
<evidence type="ECO:0000313" key="5">
    <source>
        <dbReference type="EMBL" id="MDR6805982.1"/>
    </source>
</evidence>
<keyword evidence="1" id="KW-1133">Transmembrane helix</keyword>
<dbReference type="Pfam" id="PF07495">
    <property type="entry name" value="Y_Y_Y"/>
    <property type="match status" value="1"/>
</dbReference>
<proteinExistence type="predicted"/>
<accession>A0ABU1QYA0</accession>
<dbReference type="InterPro" id="IPR036890">
    <property type="entry name" value="HATPase_C_sf"/>
</dbReference>
<dbReference type="RefSeq" id="WP_309984382.1">
    <property type="nucleotide sequence ID" value="NZ_JAVDTI010000003.1"/>
</dbReference>
<evidence type="ECO:0000313" key="6">
    <source>
        <dbReference type="Proteomes" id="UP001264980"/>
    </source>
</evidence>
<feature type="signal peptide" evidence="2">
    <location>
        <begin position="1"/>
        <end position="18"/>
    </location>
</feature>
<dbReference type="Gene3D" id="2.130.10.10">
    <property type="entry name" value="YVTN repeat-like/Quinoprotein amine dehydrogenase"/>
    <property type="match status" value="3"/>
</dbReference>
<dbReference type="Proteomes" id="UP001264980">
    <property type="component" value="Unassembled WGS sequence"/>
</dbReference>
<dbReference type="PANTHER" id="PTHR34220">
    <property type="entry name" value="SENSOR HISTIDINE KINASE YPDA"/>
    <property type="match status" value="1"/>
</dbReference>
<reference evidence="5 6" key="1">
    <citation type="submission" date="2023-07" db="EMBL/GenBank/DDBJ databases">
        <title>Sorghum-associated microbial communities from plants grown in Nebraska, USA.</title>
        <authorList>
            <person name="Schachtman D."/>
        </authorList>
    </citation>
    <scope>NUCLEOTIDE SEQUENCE [LARGE SCALE GENOMIC DNA]</scope>
    <source>
        <strain evidence="5 6">BE57</strain>
    </source>
</reference>
<evidence type="ECO:0000259" key="3">
    <source>
        <dbReference type="Pfam" id="PF06580"/>
    </source>
</evidence>
<dbReference type="Gene3D" id="3.30.565.10">
    <property type="entry name" value="Histidine kinase-like ATPase, C-terminal domain"/>
    <property type="match status" value="1"/>
</dbReference>
<keyword evidence="2" id="KW-0732">Signal</keyword>
<keyword evidence="5" id="KW-0808">Transferase</keyword>
<keyword evidence="1" id="KW-0812">Transmembrane</keyword>
<dbReference type="InterPro" id="IPR011123">
    <property type="entry name" value="Y_Y_Y"/>
</dbReference>
<feature type="transmembrane region" description="Helical" evidence="1">
    <location>
        <begin position="760"/>
        <end position="778"/>
    </location>
</feature>
<dbReference type="SUPFAM" id="SSF55874">
    <property type="entry name" value="ATPase domain of HSP90 chaperone/DNA topoisomerase II/histidine kinase"/>
    <property type="match status" value="1"/>
</dbReference>
<protein>
    <submittedName>
        <fullName evidence="5">Sensor histidine kinase YesM/ligand-binding sensor domain-containing protein</fullName>
    </submittedName>
</protein>
<dbReference type="InterPro" id="IPR050640">
    <property type="entry name" value="Bact_2-comp_sensor_kinase"/>
</dbReference>
<dbReference type="EMBL" id="JAVDTI010000003">
    <property type="protein sequence ID" value="MDR6805982.1"/>
    <property type="molecule type" value="Genomic_DNA"/>
</dbReference>
<gene>
    <name evidence="5" type="ORF">J2W84_003030</name>
</gene>
<feature type="domain" description="Two component regulator three Y" evidence="4">
    <location>
        <begin position="693"/>
        <end position="745"/>
    </location>
</feature>
<dbReference type="GO" id="GO:0016301">
    <property type="term" value="F:kinase activity"/>
    <property type="evidence" value="ECO:0007669"/>
    <property type="project" value="UniProtKB-KW"/>
</dbReference>
<organism evidence="5 6">
    <name type="scientific">Dyadobacter fermentans</name>
    <dbReference type="NCBI Taxonomy" id="94254"/>
    <lineage>
        <taxon>Bacteria</taxon>
        <taxon>Pseudomonadati</taxon>
        <taxon>Bacteroidota</taxon>
        <taxon>Cytophagia</taxon>
        <taxon>Cytophagales</taxon>
        <taxon>Spirosomataceae</taxon>
        <taxon>Dyadobacter</taxon>
    </lineage>
</organism>
<feature type="chain" id="PRO_5046667241" evidence="2">
    <location>
        <begin position="19"/>
        <end position="1027"/>
    </location>
</feature>